<evidence type="ECO:0000256" key="2">
    <source>
        <dbReference type="SAM" id="Phobius"/>
    </source>
</evidence>
<reference evidence="3 4" key="1">
    <citation type="submission" date="2024-06" db="EMBL/GenBank/DDBJ databases">
        <title>The Natural Products Discovery Center: Release of the First 8490 Sequenced Strains for Exploring Actinobacteria Biosynthetic Diversity.</title>
        <authorList>
            <person name="Kalkreuter E."/>
            <person name="Kautsar S.A."/>
            <person name="Yang D."/>
            <person name="Bader C.D."/>
            <person name="Teijaro C.N."/>
            <person name="Fluegel L."/>
            <person name="Davis C.M."/>
            <person name="Simpson J.R."/>
            <person name="Lauterbach L."/>
            <person name="Steele A.D."/>
            <person name="Gui C."/>
            <person name="Meng S."/>
            <person name="Li G."/>
            <person name="Viehrig K."/>
            <person name="Ye F."/>
            <person name="Su P."/>
            <person name="Kiefer A.F."/>
            <person name="Nichols A."/>
            <person name="Cepeda A.J."/>
            <person name="Yan W."/>
            <person name="Fan B."/>
            <person name="Jiang Y."/>
            <person name="Adhikari A."/>
            <person name="Zheng C.-J."/>
            <person name="Schuster L."/>
            <person name="Cowan T.M."/>
            <person name="Smanski M.J."/>
            <person name="Chevrette M.G."/>
            <person name="De Carvalho L.P.S."/>
            <person name="Shen B."/>
        </authorList>
    </citation>
    <scope>NUCLEOTIDE SEQUENCE [LARGE SCALE GENOMIC DNA]</scope>
    <source>
        <strain evidence="3 4">NPDC050671</strain>
    </source>
</reference>
<gene>
    <name evidence="3" type="ORF">AB0H72_24065</name>
</gene>
<keyword evidence="2" id="KW-0812">Transmembrane</keyword>
<dbReference type="RefSeq" id="WP_357982704.1">
    <property type="nucleotide sequence ID" value="NZ_JBFAIH010000016.1"/>
</dbReference>
<dbReference type="Proteomes" id="UP001551658">
    <property type="component" value="Unassembled WGS sequence"/>
</dbReference>
<comment type="caution">
    <text evidence="3">The sequence shown here is derived from an EMBL/GenBank/DDBJ whole genome shotgun (WGS) entry which is preliminary data.</text>
</comment>
<dbReference type="Gene3D" id="1.25.40.10">
    <property type="entry name" value="Tetratricopeptide repeat domain"/>
    <property type="match status" value="1"/>
</dbReference>
<organism evidence="3 4">
    <name type="scientific">Nocardia fusca</name>
    <dbReference type="NCBI Taxonomy" id="941183"/>
    <lineage>
        <taxon>Bacteria</taxon>
        <taxon>Bacillati</taxon>
        <taxon>Actinomycetota</taxon>
        <taxon>Actinomycetes</taxon>
        <taxon>Mycobacteriales</taxon>
        <taxon>Nocardiaceae</taxon>
        <taxon>Nocardia</taxon>
    </lineage>
</organism>
<accession>A0ABV3FDJ6</accession>
<dbReference type="SUPFAM" id="SSF48452">
    <property type="entry name" value="TPR-like"/>
    <property type="match status" value="1"/>
</dbReference>
<keyword evidence="2" id="KW-0472">Membrane</keyword>
<feature type="transmembrane region" description="Helical" evidence="2">
    <location>
        <begin position="50"/>
        <end position="71"/>
    </location>
</feature>
<name>A0ABV3FDJ6_9NOCA</name>
<evidence type="ECO:0000256" key="1">
    <source>
        <dbReference type="SAM" id="MobiDB-lite"/>
    </source>
</evidence>
<proteinExistence type="predicted"/>
<evidence type="ECO:0000313" key="4">
    <source>
        <dbReference type="Proteomes" id="UP001551658"/>
    </source>
</evidence>
<protein>
    <recommendedName>
        <fullName evidence="5">Tetratricopeptide repeat protein</fullName>
    </recommendedName>
</protein>
<sequence length="580" mass="62096">MREPLPRTSVVSGVLSGLSVLASALLLELGRNLVMNSFGESAEVQLVASGLRWLAVLLVVLALFYTGFRLTDERRDRRRLRRRRDLLADLDGPPLTGLPAPHPPPSSSVLADAAGTNDDGGDSAGADNDAGNDLGDHPVAAALHALPVTEYDAATVQAILTAVGMELALVLGTGSPSAGEQPIALGERWTATGLLEQLISDRVLVCHATQRYRLGREPEVPDRSAVIAGPIWQAALFALLRHSADRATSWAIGATTVPFGPRARRWFAVEEPRLRALVHQCCRGDFAAAIPPATAAQLVRIGDALATWYAVGPADNSEIRLVAADLEVLGPAVLGGHHRAIQLRAGTAAGPPPRRCRPWWRRATGIGARAEHAAGLALLQSAETPEALAAAADRLRAAWWRLPREDLANQVRVLTDLAVAHIHQGRLDAAQDRLELAAIRARADENADGWARVHEIAGAVAWARGEPRGALRCWQRALTVYRELADDNGIGRCLQHLGAALLVAPEHGDLVLDGAPAHDAAEVRRCAHSWLAEAGRRNPDAAHVGYYTDHAATLRGTAEPPDFEHWPLEVREEASSTPIL</sequence>
<evidence type="ECO:0008006" key="5">
    <source>
        <dbReference type="Google" id="ProtNLM"/>
    </source>
</evidence>
<keyword evidence="4" id="KW-1185">Reference proteome</keyword>
<evidence type="ECO:0000313" key="3">
    <source>
        <dbReference type="EMBL" id="MEV0365776.1"/>
    </source>
</evidence>
<feature type="region of interest" description="Disordered" evidence="1">
    <location>
        <begin position="91"/>
        <end position="133"/>
    </location>
</feature>
<dbReference type="InterPro" id="IPR011990">
    <property type="entry name" value="TPR-like_helical_dom_sf"/>
</dbReference>
<keyword evidence="2" id="KW-1133">Transmembrane helix</keyword>
<feature type="compositionally biased region" description="Low complexity" evidence="1">
    <location>
        <begin position="124"/>
        <end position="133"/>
    </location>
</feature>
<feature type="compositionally biased region" description="Low complexity" evidence="1">
    <location>
        <begin position="107"/>
        <end position="117"/>
    </location>
</feature>
<dbReference type="EMBL" id="JBFAIH010000016">
    <property type="protein sequence ID" value="MEV0365776.1"/>
    <property type="molecule type" value="Genomic_DNA"/>
</dbReference>